<reference evidence="1 2" key="1">
    <citation type="submission" date="2016-06" db="EMBL/GenBank/DDBJ databases">
        <title>Microsymbionts genomes from the relict species Vavilovia formosa.</title>
        <authorList>
            <person name="Chirak E."/>
            <person name="Kimeklis A."/>
            <person name="Andronov E."/>
        </authorList>
    </citation>
    <scope>NUCLEOTIDE SEQUENCE [LARGE SCALE GENOMIC DNA]</scope>
    <source>
        <strain evidence="1 2">Vaf10</strain>
        <plasmid evidence="2">Plasmid unnamed3</plasmid>
    </source>
</reference>
<proteinExistence type="predicted"/>
<organism evidence="1 2">
    <name type="scientific">Rhizobium leguminosarum</name>
    <dbReference type="NCBI Taxonomy" id="384"/>
    <lineage>
        <taxon>Bacteria</taxon>
        <taxon>Pseudomonadati</taxon>
        <taxon>Pseudomonadota</taxon>
        <taxon>Alphaproteobacteria</taxon>
        <taxon>Hyphomicrobiales</taxon>
        <taxon>Rhizobiaceae</taxon>
        <taxon>Rhizobium/Agrobacterium group</taxon>
        <taxon>Rhizobium</taxon>
    </lineage>
</organism>
<evidence type="ECO:0000313" key="1">
    <source>
        <dbReference type="EMBL" id="ANP90884.1"/>
    </source>
</evidence>
<dbReference type="AlphaFoldDB" id="A0A1B1CMA3"/>
<name>A0A1B1CMA3_RHILE</name>
<dbReference type="EMBL" id="CP016290">
    <property type="protein sequence ID" value="ANP90884.1"/>
    <property type="molecule type" value="Genomic_DNA"/>
</dbReference>
<keyword evidence="1" id="KW-0614">Plasmid</keyword>
<sequence>MSISPHEKLGRIAHSSVPDSERVTGLARLSTCIADAGIIAALQQVIASPALFELTDAEIAYKLQNIKRAMSIPDDAIQTLNTPGNRIGEINARRMRNVPALTHRGIVTDGPPALYRPTERAFTSGPDATIVAQSGDRL</sequence>
<evidence type="ECO:0000313" key="2">
    <source>
        <dbReference type="Proteomes" id="UP000092691"/>
    </source>
</evidence>
<accession>A0A1B1CMA3</accession>
<protein>
    <submittedName>
        <fullName evidence="1">Uncharacterized protein</fullName>
    </submittedName>
</protein>
<gene>
    <name evidence="1" type="ORF">BA011_33740</name>
</gene>
<dbReference type="Proteomes" id="UP000092691">
    <property type="component" value="Plasmid unnamed3"/>
</dbReference>
<geneLocation type="plasmid" evidence="1 2">
    <name>unnamed3</name>
</geneLocation>